<comment type="subunit">
    <text evidence="3">Homodimer.</text>
</comment>
<evidence type="ECO:0000256" key="10">
    <source>
        <dbReference type="ARBA" id="ARBA00023163"/>
    </source>
</evidence>
<feature type="domain" description="HTH dtxR-type" evidence="13">
    <location>
        <begin position="1"/>
        <end position="63"/>
    </location>
</feature>
<dbReference type="FunFam" id="1.10.10.10:FF:000189">
    <property type="entry name" value="HTH-type transcriptional regulator MntR"/>
    <property type="match status" value="1"/>
</dbReference>
<evidence type="ECO:0000256" key="3">
    <source>
        <dbReference type="ARBA" id="ARBA00011738"/>
    </source>
</evidence>
<dbReference type="SUPFAM" id="SSF47979">
    <property type="entry name" value="Iron-dependent repressor protein, dimerization domain"/>
    <property type="match status" value="1"/>
</dbReference>
<dbReference type="PANTHER" id="PTHR33238:SF11">
    <property type="entry name" value="TRANSCRIPTIONAL REGULATOR MNTR"/>
    <property type="match status" value="1"/>
</dbReference>
<evidence type="ECO:0000259" key="13">
    <source>
        <dbReference type="PROSITE" id="PS50944"/>
    </source>
</evidence>
<dbReference type="AlphaFoldDB" id="A0A1Y3PTQ0"/>
<keyword evidence="7" id="KW-0805">Transcription regulation</keyword>
<gene>
    <name evidence="14" type="ORF">BAA01_07225</name>
</gene>
<dbReference type="InterPro" id="IPR001367">
    <property type="entry name" value="Fe_dep_repressor"/>
</dbReference>
<dbReference type="GO" id="GO:0003700">
    <property type="term" value="F:DNA-binding transcription factor activity"/>
    <property type="evidence" value="ECO:0007669"/>
    <property type="project" value="InterPro"/>
</dbReference>
<dbReference type="InterPro" id="IPR036388">
    <property type="entry name" value="WH-like_DNA-bd_sf"/>
</dbReference>
<dbReference type="Pfam" id="PF02742">
    <property type="entry name" value="Fe_dep_repr_C"/>
    <property type="match status" value="1"/>
</dbReference>
<evidence type="ECO:0000313" key="14">
    <source>
        <dbReference type="EMBL" id="OUM90763.1"/>
    </source>
</evidence>
<evidence type="ECO:0000256" key="8">
    <source>
        <dbReference type="ARBA" id="ARBA00023125"/>
    </source>
</evidence>
<protein>
    <recommendedName>
        <fullName evidence="12">Manganese transport regulator</fullName>
    </recommendedName>
</protein>
<dbReference type="InterPro" id="IPR050536">
    <property type="entry name" value="DtxR_MntR_Metal-Reg"/>
</dbReference>
<keyword evidence="10" id="KW-0804">Transcription</keyword>
<evidence type="ECO:0000256" key="11">
    <source>
        <dbReference type="ARBA" id="ARBA00023211"/>
    </source>
</evidence>
<comment type="similarity">
    <text evidence="2">Belongs to the DtxR/MntR family.</text>
</comment>
<dbReference type="InterPro" id="IPR022687">
    <property type="entry name" value="HTH_DTXR"/>
</dbReference>
<evidence type="ECO:0000256" key="6">
    <source>
        <dbReference type="ARBA" id="ARBA00022723"/>
    </source>
</evidence>
<keyword evidence="5" id="KW-0678">Repressor</keyword>
<dbReference type="GO" id="GO:0003677">
    <property type="term" value="F:DNA binding"/>
    <property type="evidence" value="ECO:0007669"/>
    <property type="project" value="UniProtKB-KW"/>
</dbReference>
<dbReference type="NCBIfam" id="NF003025">
    <property type="entry name" value="PRK03902.1"/>
    <property type="match status" value="1"/>
</dbReference>
<name>A0A1Y3PTQ0_9BACI</name>
<keyword evidence="9" id="KW-0010">Activator</keyword>
<comment type="caution">
    <text evidence="14">The sequence shown here is derived from an EMBL/GenBank/DDBJ whole genome shotgun (WGS) entry which is preliminary data.</text>
</comment>
<evidence type="ECO:0000256" key="1">
    <source>
        <dbReference type="ARBA" id="ARBA00004496"/>
    </source>
</evidence>
<dbReference type="Pfam" id="PF01325">
    <property type="entry name" value="Fe_dep_repress"/>
    <property type="match status" value="1"/>
</dbReference>
<sequence>MPTPSMEDYLEKIYQISQKKGYARVSDVAQALGLQLPSVSRMIQKMGDKDLVNYEKYGGIVLTDKGHELGQFLHDRHQVLEVFLQLLGVEDEEVIYRDVEGIEHHISTETLHQIMKFIRFSKQHPEWQEAYQRFLDSEKDQDDEEADQD</sequence>
<dbReference type="InterPro" id="IPR036421">
    <property type="entry name" value="Fe_dep_repressor_sf"/>
</dbReference>
<dbReference type="EMBL" id="LZRT01000010">
    <property type="protein sequence ID" value="OUM90763.1"/>
    <property type="molecule type" value="Genomic_DNA"/>
</dbReference>
<dbReference type="Gene3D" id="1.10.10.10">
    <property type="entry name" value="Winged helix-like DNA-binding domain superfamily/Winged helix DNA-binding domain"/>
    <property type="match status" value="1"/>
</dbReference>
<evidence type="ECO:0000256" key="7">
    <source>
        <dbReference type="ARBA" id="ARBA00023015"/>
    </source>
</evidence>
<dbReference type="InterPro" id="IPR022689">
    <property type="entry name" value="Iron_dep_repressor"/>
</dbReference>
<dbReference type="PANTHER" id="PTHR33238">
    <property type="entry name" value="IRON (METAL) DEPENDENT REPRESSOR, DTXR FAMILY"/>
    <property type="match status" value="1"/>
</dbReference>
<evidence type="ECO:0000256" key="2">
    <source>
        <dbReference type="ARBA" id="ARBA00007871"/>
    </source>
</evidence>
<dbReference type="InterPro" id="IPR036390">
    <property type="entry name" value="WH_DNA-bd_sf"/>
</dbReference>
<dbReference type="SUPFAM" id="SSF46785">
    <property type="entry name" value="Winged helix' DNA-binding domain"/>
    <property type="match status" value="1"/>
</dbReference>
<dbReference type="Gene3D" id="1.10.60.10">
    <property type="entry name" value="Iron dependent repressor, metal binding and dimerisation domain"/>
    <property type="match status" value="1"/>
</dbReference>
<proteinExistence type="inferred from homology"/>
<dbReference type="PROSITE" id="PS50944">
    <property type="entry name" value="HTH_DTXR"/>
    <property type="match status" value="1"/>
</dbReference>
<organism evidence="14 15">
    <name type="scientific">Bacillus thermozeamaize</name>
    <dbReference type="NCBI Taxonomy" id="230954"/>
    <lineage>
        <taxon>Bacteria</taxon>
        <taxon>Bacillati</taxon>
        <taxon>Bacillota</taxon>
        <taxon>Bacilli</taxon>
        <taxon>Bacillales</taxon>
        <taxon>Bacillaceae</taxon>
        <taxon>Bacillus</taxon>
    </lineage>
</organism>
<dbReference type="SMART" id="SM00529">
    <property type="entry name" value="HTH_DTXR"/>
    <property type="match status" value="1"/>
</dbReference>
<dbReference type="GO" id="GO:0005737">
    <property type="term" value="C:cytoplasm"/>
    <property type="evidence" value="ECO:0007669"/>
    <property type="project" value="UniProtKB-SubCell"/>
</dbReference>
<comment type="subcellular location">
    <subcellularLocation>
        <location evidence="1">Cytoplasm</location>
    </subcellularLocation>
</comment>
<dbReference type="GO" id="GO:0046983">
    <property type="term" value="F:protein dimerization activity"/>
    <property type="evidence" value="ECO:0007669"/>
    <property type="project" value="InterPro"/>
</dbReference>
<evidence type="ECO:0000313" key="15">
    <source>
        <dbReference type="Proteomes" id="UP000196475"/>
    </source>
</evidence>
<reference evidence="15" key="1">
    <citation type="submission" date="2016-06" db="EMBL/GenBank/DDBJ databases">
        <authorList>
            <person name="Nascimento L."/>
            <person name="Pereira R.V."/>
            <person name="Martins L.F."/>
            <person name="Quaggio R.B."/>
            <person name="Silva A.M."/>
            <person name="Setubal J.C."/>
        </authorList>
    </citation>
    <scope>NUCLEOTIDE SEQUENCE [LARGE SCALE GENOMIC DNA]</scope>
</reference>
<evidence type="ECO:0000256" key="5">
    <source>
        <dbReference type="ARBA" id="ARBA00022491"/>
    </source>
</evidence>
<evidence type="ECO:0000256" key="4">
    <source>
        <dbReference type="ARBA" id="ARBA00022490"/>
    </source>
</evidence>
<keyword evidence="8" id="KW-0238">DNA-binding</keyword>
<keyword evidence="4" id="KW-0963">Cytoplasm</keyword>
<evidence type="ECO:0000256" key="12">
    <source>
        <dbReference type="ARBA" id="ARBA00032593"/>
    </source>
</evidence>
<accession>A0A1Y3PTQ0</accession>
<dbReference type="Proteomes" id="UP000196475">
    <property type="component" value="Unassembled WGS sequence"/>
</dbReference>
<evidence type="ECO:0000256" key="9">
    <source>
        <dbReference type="ARBA" id="ARBA00023159"/>
    </source>
</evidence>
<keyword evidence="11" id="KW-0464">Manganese</keyword>
<keyword evidence="6" id="KW-0479">Metal-binding</keyword>
<dbReference type="GO" id="GO:0046914">
    <property type="term" value="F:transition metal ion binding"/>
    <property type="evidence" value="ECO:0007669"/>
    <property type="project" value="InterPro"/>
</dbReference>